<dbReference type="RefSeq" id="WP_000388000.1">
    <property type="nucleotide sequence ID" value="NC_015291.1"/>
</dbReference>
<name>F2QFZ7_STROU</name>
<proteinExistence type="predicted"/>
<dbReference type="InterPro" id="IPR011664">
    <property type="entry name" value="Abi_system_AbiD/AbiF-like"/>
</dbReference>
<sequence length="325" mass="38211">MEAPVALSWEEQLALFKNRGMTVTDNDIDKIKNISYYRLKEFARPLSTISKNNDKISISYNGVEFKEVITRYYQDKNLRIYLLHAIEKIEVSIKTRISYVLGKNYGAFGYLNFSSWSNRRKYTKFQIEKEQFSIKKRLLKIVKRNQSSEMHIEKNLDTDGFPSVWLGIDLLMFGDIVTILEIMSESNLKSISSYYNCTNEELVSWMKCLNFIRNICAHNSNLVDIKLTTKPKIRKYWSKYLYFIESGRDEKIVKKPTNRLSVVIIIIVELVKQINPKYKWKDIQSSIRNLCKENDERAYLLGFNSLESAKNITLLIKNETRPKKA</sequence>
<protein>
    <submittedName>
        <fullName evidence="1">Abortive infection phage resistance protein</fullName>
    </submittedName>
</protein>
<accession>F2QFZ7</accession>
<dbReference type="AlphaFoldDB" id="F2QFZ7"/>
<organism evidence="1 2">
    <name type="scientific">Streptococcus oralis (strain Uo5)</name>
    <dbReference type="NCBI Taxonomy" id="927666"/>
    <lineage>
        <taxon>Bacteria</taxon>
        <taxon>Bacillati</taxon>
        <taxon>Bacillota</taxon>
        <taxon>Bacilli</taxon>
        <taxon>Lactobacillales</taxon>
        <taxon>Streptococcaceae</taxon>
        <taxon>Streptococcus</taxon>
    </lineage>
</organism>
<evidence type="ECO:0000313" key="1">
    <source>
        <dbReference type="EMBL" id="CBZ01566.1"/>
    </source>
</evidence>
<dbReference type="HOGENOM" id="CLU_044962_2_2_9"/>
<dbReference type="EMBL" id="FR720602">
    <property type="protein sequence ID" value="CBZ01566.1"/>
    <property type="molecule type" value="Genomic_DNA"/>
</dbReference>
<dbReference type="Pfam" id="PF07751">
    <property type="entry name" value="Abi_2"/>
    <property type="match status" value="1"/>
</dbReference>
<dbReference type="eggNOG" id="COG4823">
    <property type="taxonomic scope" value="Bacteria"/>
</dbReference>
<dbReference type="KEGG" id="sor:SOR_1919"/>
<dbReference type="InterPro" id="IPR017034">
    <property type="entry name" value="Abi_system_AbiD/AbiF"/>
</dbReference>
<reference evidence="1 2" key="1">
    <citation type="journal article" date="2011" name="J. Bacteriol.">
        <title>Genome of Streptococcus oralis strain Uo5.</title>
        <authorList>
            <person name="Reichmann P."/>
            <person name="Nuhn M."/>
            <person name="Denapaite D."/>
            <person name="Bruckner R."/>
            <person name="Henrich B."/>
            <person name="Maurer P."/>
            <person name="Rieger M."/>
            <person name="Klages S."/>
            <person name="Reinhard R."/>
            <person name="Hakenbeck R."/>
        </authorList>
    </citation>
    <scope>NUCLEOTIDE SEQUENCE [LARGE SCALE GENOMIC DNA]</scope>
    <source>
        <strain evidence="1 2">Uo5</strain>
    </source>
</reference>
<dbReference type="PIRSF" id="PIRSF034934">
    <property type="entry name" value="AbiF_AbiD"/>
    <property type="match status" value="1"/>
</dbReference>
<dbReference type="Proteomes" id="UP000008131">
    <property type="component" value="Chromosome"/>
</dbReference>
<evidence type="ECO:0000313" key="2">
    <source>
        <dbReference type="Proteomes" id="UP000008131"/>
    </source>
</evidence>
<gene>
    <name evidence="1" type="ordered locus">SOR_1919</name>
</gene>